<dbReference type="Proteomes" id="UP000005408">
    <property type="component" value="Unassembled WGS sequence"/>
</dbReference>
<evidence type="ECO:0000313" key="3">
    <source>
        <dbReference type="Proteomes" id="UP000005408"/>
    </source>
</evidence>
<reference evidence="2" key="1">
    <citation type="submission" date="2022-08" db="UniProtKB">
        <authorList>
            <consortium name="EnsemblMetazoa"/>
        </authorList>
    </citation>
    <scope>IDENTIFICATION</scope>
    <source>
        <strain evidence="2">05x7-T-G4-1.051#20</strain>
    </source>
</reference>
<proteinExistence type="predicted"/>
<keyword evidence="3" id="KW-1185">Reference proteome</keyword>
<feature type="chain" id="PRO_5036471293" evidence="1">
    <location>
        <begin position="20"/>
        <end position="118"/>
    </location>
</feature>
<name>A0A8W8NL59_MAGGI</name>
<dbReference type="AlphaFoldDB" id="A0A8W8NL59"/>
<keyword evidence="1" id="KW-0732">Signal</keyword>
<sequence>MNGLLLLAVALAGLVAVQAGKGHHGGYGYGNQGYGYSNLGYGHMNGLYNAGYNGLYNGWHGGLNNGWYGDDDYNNYFRPYGNMYNNYYGHNPWQYNQGMWNGYPSVAGRPNPTHDTDC</sequence>
<feature type="signal peptide" evidence="1">
    <location>
        <begin position="1"/>
        <end position="19"/>
    </location>
</feature>
<accession>A0A8W8NL59</accession>
<protein>
    <submittedName>
        <fullName evidence="2">Uncharacterized protein</fullName>
    </submittedName>
</protein>
<dbReference type="EnsemblMetazoa" id="G7750.1">
    <property type="protein sequence ID" value="G7750.1:cds"/>
    <property type="gene ID" value="G7750"/>
</dbReference>
<organism evidence="2 3">
    <name type="scientific">Magallana gigas</name>
    <name type="common">Pacific oyster</name>
    <name type="synonym">Crassostrea gigas</name>
    <dbReference type="NCBI Taxonomy" id="29159"/>
    <lineage>
        <taxon>Eukaryota</taxon>
        <taxon>Metazoa</taxon>
        <taxon>Spiralia</taxon>
        <taxon>Lophotrochozoa</taxon>
        <taxon>Mollusca</taxon>
        <taxon>Bivalvia</taxon>
        <taxon>Autobranchia</taxon>
        <taxon>Pteriomorphia</taxon>
        <taxon>Ostreida</taxon>
        <taxon>Ostreoidea</taxon>
        <taxon>Ostreidae</taxon>
        <taxon>Magallana</taxon>
    </lineage>
</organism>
<evidence type="ECO:0000256" key="1">
    <source>
        <dbReference type="SAM" id="SignalP"/>
    </source>
</evidence>
<evidence type="ECO:0000313" key="2">
    <source>
        <dbReference type="EnsemblMetazoa" id="G7750.1:cds"/>
    </source>
</evidence>